<proteinExistence type="predicted"/>
<evidence type="ECO:0000313" key="1">
    <source>
        <dbReference type="EMBL" id="KAF7844168.1"/>
    </source>
</evidence>
<name>A0A834XJ06_9FABA</name>
<comment type="caution">
    <text evidence="1">The sequence shown here is derived from an EMBL/GenBank/DDBJ whole genome shotgun (WGS) entry which is preliminary data.</text>
</comment>
<dbReference type="EMBL" id="JAAIUW010000001">
    <property type="protein sequence ID" value="KAF7844168.1"/>
    <property type="molecule type" value="Genomic_DNA"/>
</dbReference>
<sequence>MTGRQKLVLKQTTLTKGVGTCNPAMTGRQKTDLNQTCFE</sequence>
<reference evidence="1" key="1">
    <citation type="submission" date="2020-09" db="EMBL/GenBank/DDBJ databases">
        <title>Genome-Enabled Discovery of Anthraquinone Biosynthesis in Senna tora.</title>
        <authorList>
            <person name="Kang S.-H."/>
            <person name="Pandey R.P."/>
            <person name="Lee C.-M."/>
            <person name="Sim J.-S."/>
            <person name="Jeong J.-T."/>
            <person name="Choi B.-S."/>
            <person name="Jung M."/>
            <person name="Ginzburg D."/>
            <person name="Zhao K."/>
            <person name="Won S.Y."/>
            <person name="Oh T.-J."/>
            <person name="Yu Y."/>
            <person name="Kim N.-H."/>
            <person name="Lee O.R."/>
            <person name="Lee T.-H."/>
            <person name="Bashyal P."/>
            <person name="Kim T.-S."/>
            <person name="Lee W.-H."/>
            <person name="Kawkins C."/>
            <person name="Kim C.-K."/>
            <person name="Kim J.S."/>
            <person name="Ahn B.O."/>
            <person name="Rhee S.Y."/>
            <person name="Sohng J.K."/>
        </authorList>
    </citation>
    <scope>NUCLEOTIDE SEQUENCE</scope>
    <source>
        <tissue evidence="1">Leaf</tissue>
    </source>
</reference>
<accession>A0A834XJ06</accession>
<organism evidence="1 2">
    <name type="scientific">Senna tora</name>
    <dbReference type="NCBI Taxonomy" id="362788"/>
    <lineage>
        <taxon>Eukaryota</taxon>
        <taxon>Viridiplantae</taxon>
        <taxon>Streptophyta</taxon>
        <taxon>Embryophyta</taxon>
        <taxon>Tracheophyta</taxon>
        <taxon>Spermatophyta</taxon>
        <taxon>Magnoliopsida</taxon>
        <taxon>eudicotyledons</taxon>
        <taxon>Gunneridae</taxon>
        <taxon>Pentapetalae</taxon>
        <taxon>rosids</taxon>
        <taxon>fabids</taxon>
        <taxon>Fabales</taxon>
        <taxon>Fabaceae</taxon>
        <taxon>Caesalpinioideae</taxon>
        <taxon>Cassia clade</taxon>
        <taxon>Senna</taxon>
    </lineage>
</organism>
<protein>
    <submittedName>
        <fullName evidence="1">Uncharacterized protein</fullName>
    </submittedName>
</protein>
<dbReference type="Proteomes" id="UP000634136">
    <property type="component" value="Unassembled WGS sequence"/>
</dbReference>
<gene>
    <name evidence="1" type="ORF">G2W53_001073</name>
</gene>
<keyword evidence="2" id="KW-1185">Reference proteome</keyword>
<evidence type="ECO:0000313" key="2">
    <source>
        <dbReference type="Proteomes" id="UP000634136"/>
    </source>
</evidence>
<dbReference type="AlphaFoldDB" id="A0A834XJ06"/>